<comment type="caution">
    <text evidence="2">The sequence shown here is derived from an EMBL/GenBank/DDBJ whole genome shotgun (WGS) entry which is preliminary data.</text>
</comment>
<organism evidence="2 3">
    <name type="scientific">Schizothecium vesticola</name>
    <dbReference type="NCBI Taxonomy" id="314040"/>
    <lineage>
        <taxon>Eukaryota</taxon>
        <taxon>Fungi</taxon>
        <taxon>Dikarya</taxon>
        <taxon>Ascomycota</taxon>
        <taxon>Pezizomycotina</taxon>
        <taxon>Sordariomycetes</taxon>
        <taxon>Sordariomycetidae</taxon>
        <taxon>Sordariales</taxon>
        <taxon>Schizotheciaceae</taxon>
        <taxon>Schizothecium</taxon>
    </lineage>
</organism>
<evidence type="ECO:0000256" key="1">
    <source>
        <dbReference type="SAM" id="MobiDB-lite"/>
    </source>
</evidence>
<reference evidence="2" key="1">
    <citation type="submission" date="2023-06" db="EMBL/GenBank/DDBJ databases">
        <title>Genome-scale phylogeny and comparative genomics of the fungal order Sordariales.</title>
        <authorList>
            <consortium name="Lawrence Berkeley National Laboratory"/>
            <person name="Hensen N."/>
            <person name="Bonometti L."/>
            <person name="Westerberg I."/>
            <person name="Brannstrom I.O."/>
            <person name="Guillou S."/>
            <person name="Cros-Aarteil S."/>
            <person name="Calhoun S."/>
            <person name="Haridas S."/>
            <person name="Kuo A."/>
            <person name="Mondo S."/>
            <person name="Pangilinan J."/>
            <person name="Riley R."/>
            <person name="LaButti K."/>
            <person name="Andreopoulos B."/>
            <person name="Lipzen A."/>
            <person name="Chen C."/>
            <person name="Yanf M."/>
            <person name="Daum C."/>
            <person name="Ng V."/>
            <person name="Clum A."/>
            <person name="Steindorff A."/>
            <person name="Ohm R."/>
            <person name="Martin F."/>
            <person name="Silar P."/>
            <person name="Natvig D."/>
            <person name="Lalanne C."/>
            <person name="Gautier V."/>
            <person name="Ament-velasquez S.L."/>
            <person name="Kruys A."/>
            <person name="Hutchinson M.I."/>
            <person name="Powell A.J."/>
            <person name="Barry K."/>
            <person name="Miller A.N."/>
            <person name="Grigoriev I.V."/>
            <person name="Debuchy R."/>
            <person name="Gladieux P."/>
            <person name="Thoren M.H."/>
            <person name="Johannesson H."/>
        </authorList>
    </citation>
    <scope>NUCLEOTIDE SEQUENCE</scope>
    <source>
        <strain evidence="2">SMH3187-1</strain>
    </source>
</reference>
<dbReference type="Proteomes" id="UP001172155">
    <property type="component" value="Unassembled WGS sequence"/>
</dbReference>
<gene>
    <name evidence="2" type="ORF">B0T18DRAFT_422651</name>
</gene>
<evidence type="ECO:0008006" key="4">
    <source>
        <dbReference type="Google" id="ProtNLM"/>
    </source>
</evidence>
<accession>A0AA40BR32</accession>
<dbReference type="AlphaFoldDB" id="A0AA40BR32"/>
<keyword evidence="3" id="KW-1185">Reference proteome</keyword>
<dbReference type="PANTHER" id="PTHR13379">
    <property type="entry name" value="UNCHARACTERIZED DUF1308"/>
    <property type="match status" value="1"/>
</dbReference>
<proteinExistence type="predicted"/>
<name>A0AA40BR32_9PEZI</name>
<evidence type="ECO:0000313" key="3">
    <source>
        <dbReference type="Proteomes" id="UP001172155"/>
    </source>
</evidence>
<dbReference type="PANTHER" id="PTHR13379:SF0">
    <property type="entry name" value="UPF0415 PROTEIN C7ORF25"/>
    <property type="match status" value="1"/>
</dbReference>
<dbReference type="EMBL" id="JAUKUD010000007">
    <property type="protein sequence ID" value="KAK0738718.1"/>
    <property type="molecule type" value="Genomic_DNA"/>
</dbReference>
<sequence length="621" mass="68926">MATPDNPPHALGGDALAAAAAALNRLGVDDPAVIDSHPVQPPRSTPTEVRGDDDDDSGKNNDRDHALDGAVKSLITQWHVCIDELRQLQEATPASSPIHGLSNLLKAQQQTLDKMRQRRAAGKLSHDNYAAFKSVCWYDRWALIKKCHDLIYFDNVSFPRSPRAPVIPGVGWIRYKNGPFQERPVVIDAVVDSGATWLKFMSISTRTLEFQVLSDDTESDDEATGALSGHSIFVEAITKIVNAAQWNHCPHVHLVLPRLMEGESDVVDKVLSAVRNMTDGQVVKITISCANSKFMTSNVPELSVAIPALVGGRELFVGEDCRRLTPVVNLDPTVLTSLVSDLHHGPIPLQPQAQQELIVYTQSALHNDDVFEESGQVPRNEILAKVLLPALRGRKLVCTKFAAKYFRQLIATISTSSEEFRASLILPSEGAETPHDELVAELQKWSNVTIPHDLLLPIEIVDDITVENVERLVSSKNLPPMALEVARDLSPLNRSIYLYGWANRMTTVTGHRGIHRQVQLSVARHWKPGPDDRPPDVWHRLLSGSLFLREKPTDWRDLIPGMVAGGEVPPELMRWTLPWTTWGRGIDANGVPDTKTWPGVGHEEMLGYGRKTERRARDILR</sequence>
<protein>
    <recommendedName>
        <fullName evidence="4">DUF1308 domain-containing protein</fullName>
    </recommendedName>
</protein>
<evidence type="ECO:0000313" key="2">
    <source>
        <dbReference type="EMBL" id="KAK0738718.1"/>
    </source>
</evidence>
<feature type="region of interest" description="Disordered" evidence="1">
    <location>
        <begin position="29"/>
        <end position="65"/>
    </location>
</feature>